<comment type="similarity">
    <text evidence="1 7">Belongs to the carnitine/choline acetyltransferase family.</text>
</comment>
<dbReference type="EMBL" id="NKCK01000064">
    <property type="protein sequence ID" value="RSM03807.1"/>
    <property type="molecule type" value="Genomic_DNA"/>
</dbReference>
<evidence type="ECO:0000256" key="4">
    <source>
        <dbReference type="ARBA" id="ARBA00022679"/>
    </source>
</evidence>
<keyword evidence="3" id="KW-0597">Phosphoprotein</keyword>
<dbReference type="GO" id="GO:0005777">
    <property type="term" value="C:peroxisome"/>
    <property type="evidence" value="ECO:0007669"/>
    <property type="project" value="TreeGrafter"/>
</dbReference>
<evidence type="ECO:0000256" key="5">
    <source>
        <dbReference type="ARBA" id="ARBA00023315"/>
    </source>
</evidence>
<dbReference type="InterPro" id="IPR020806">
    <property type="entry name" value="PKS_PP-bd"/>
</dbReference>
<feature type="active site" description="Proton acceptor" evidence="6">
    <location>
        <position position="486"/>
    </location>
</feature>
<dbReference type="GO" id="GO:0009437">
    <property type="term" value="P:carnitine metabolic process"/>
    <property type="evidence" value="ECO:0007669"/>
    <property type="project" value="TreeGrafter"/>
</dbReference>
<comment type="caution">
    <text evidence="9">The sequence shown here is derived from an EMBL/GenBank/DDBJ whole genome shotgun (WGS) entry which is preliminary data.</text>
</comment>
<dbReference type="PROSITE" id="PS50075">
    <property type="entry name" value="CARRIER"/>
    <property type="match status" value="1"/>
</dbReference>
<gene>
    <name evidence="9" type="ORF">CEP52_007172</name>
</gene>
<dbReference type="PANTHER" id="PTHR22589">
    <property type="entry name" value="CARNITINE O-ACYLTRANSFERASE"/>
    <property type="match status" value="1"/>
</dbReference>
<keyword evidence="2" id="KW-0596">Phosphopantetheine</keyword>
<dbReference type="InterPro" id="IPR000542">
    <property type="entry name" value="Carn_acyl_trans"/>
</dbReference>
<evidence type="ECO:0000313" key="9">
    <source>
        <dbReference type="EMBL" id="RSM03807.1"/>
    </source>
</evidence>
<dbReference type="Gene3D" id="1.10.1200.10">
    <property type="entry name" value="ACP-like"/>
    <property type="match status" value="1"/>
</dbReference>
<dbReference type="SUPFAM" id="SSF47336">
    <property type="entry name" value="ACP-like"/>
    <property type="match status" value="1"/>
</dbReference>
<dbReference type="InterPro" id="IPR042231">
    <property type="entry name" value="Cho/carn_acyl_trans_2"/>
</dbReference>
<keyword evidence="5 7" id="KW-0012">Acyltransferase</keyword>
<evidence type="ECO:0000256" key="6">
    <source>
        <dbReference type="PIRSR" id="PIRSR600542-1"/>
    </source>
</evidence>
<keyword evidence="10" id="KW-1185">Reference proteome</keyword>
<evidence type="ECO:0000256" key="1">
    <source>
        <dbReference type="ARBA" id="ARBA00005232"/>
    </source>
</evidence>
<dbReference type="SUPFAM" id="SSF52777">
    <property type="entry name" value="CoA-dependent acyltransferases"/>
    <property type="match status" value="2"/>
</dbReference>
<evidence type="ECO:0000259" key="8">
    <source>
        <dbReference type="PROSITE" id="PS50075"/>
    </source>
</evidence>
<dbReference type="Pfam" id="PF00755">
    <property type="entry name" value="Carn_acyltransf"/>
    <property type="match status" value="1"/>
</dbReference>
<accession>A0A428TP18</accession>
<dbReference type="InterPro" id="IPR036736">
    <property type="entry name" value="ACP-like_sf"/>
</dbReference>
<dbReference type="Proteomes" id="UP000287144">
    <property type="component" value="Unassembled WGS sequence"/>
</dbReference>
<dbReference type="GO" id="GO:0005739">
    <property type="term" value="C:mitochondrion"/>
    <property type="evidence" value="ECO:0007669"/>
    <property type="project" value="TreeGrafter"/>
</dbReference>
<dbReference type="GO" id="GO:0004092">
    <property type="term" value="F:carnitine O-acetyltransferase activity"/>
    <property type="evidence" value="ECO:0007669"/>
    <property type="project" value="TreeGrafter"/>
</dbReference>
<dbReference type="Gene3D" id="3.30.559.70">
    <property type="entry name" value="Choline/Carnitine o-acyltransferase, domain 2"/>
    <property type="match status" value="1"/>
</dbReference>
<dbReference type="GO" id="GO:0031177">
    <property type="term" value="F:phosphopantetheine binding"/>
    <property type="evidence" value="ECO:0007669"/>
    <property type="project" value="InterPro"/>
</dbReference>
<evidence type="ECO:0000313" key="10">
    <source>
        <dbReference type="Proteomes" id="UP000287144"/>
    </source>
</evidence>
<proteinExistence type="inferred from homology"/>
<dbReference type="InterPro" id="IPR023213">
    <property type="entry name" value="CAT-like_dom_sf"/>
</dbReference>
<evidence type="ECO:0000256" key="3">
    <source>
        <dbReference type="ARBA" id="ARBA00022553"/>
    </source>
</evidence>
<dbReference type="AlphaFoldDB" id="A0A428TP18"/>
<protein>
    <recommendedName>
        <fullName evidence="8">Carrier domain-containing protein</fullName>
    </recommendedName>
</protein>
<feature type="domain" description="Carrier" evidence="8">
    <location>
        <begin position="68"/>
        <end position="145"/>
    </location>
</feature>
<dbReference type="InterPro" id="IPR039551">
    <property type="entry name" value="Cho/carn_acyl_trans"/>
</dbReference>
<dbReference type="Gene3D" id="3.30.559.10">
    <property type="entry name" value="Chloramphenicol acetyltransferase-like domain"/>
    <property type="match status" value="1"/>
</dbReference>
<dbReference type="PROSITE" id="PS00440">
    <property type="entry name" value="ACYLTRANSF_C_2"/>
    <property type="match status" value="1"/>
</dbReference>
<evidence type="ECO:0000256" key="2">
    <source>
        <dbReference type="ARBA" id="ARBA00022450"/>
    </source>
</evidence>
<keyword evidence="4 7" id="KW-0808">Transferase</keyword>
<dbReference type="STRING" id="1325735.A0A428TP18"/>
<dbReference type="InterPro" id="IPR009081">
    <property type="entry name" value="PP-bd_ACP"/>
</dbReference>
<reference evidence="9 10" key="1">
    <citation type="submission" date="2017-06" db="EMBL/GenBank/DDBJ databases">
        <title>Comparative genomic analysis of Ambrosia Fusariam Clade fungi.</title>
        <authorList>
            <person name="Stajich J.E."/>
            <person name="Carrillo J."/>
            <person name="Kijimoto T."/>
            <person name="Eskalen A."/>
            <person name="O'Donnell K."/>
            <person name="Kasson M."/>
        </authorList>
    </citation>
    <scope>NUCLEOTIDE SEQUENCE [LARGE SCALE GENOMIC DNA]</scope>
    <source>
        <strain evidence="9 10">NRRL62579</strain>
    </source>
</reference>
<dbReference type="PANTHER" id="PTHR22589:SF103">
    <property type="entry name" value="CARNITINE O-ACETYL-TRANSFERASE, ISOFORM A-RELATED"/>
    <property type="match status" value="1"/>
</dbReference>
<sequence length="762" mass="86657">MSQDATQDDLHQLILGFDRKSTEAVHDEAALANPMFSQVPRLEQEGETKKEAATDIGKLIQQATTPDEVQSVVVGGICQRFAMFTACPVEDISPDVSMESFGLDSLVAIELKNYLVRTFEATLQTSEVLDAPNIVSLAKTIILRSKLVSQNTEGSVVEKEDVVLVEKPLEPAVENAVAVANHNFHCCRASKTLNKMPLFDFDTMFDEYLDRSRMFFSPEEFESIERDVAEFRKPGSTGRKLYNRLYEEANDPEIENWQEKYFLQSMYLQRRMPLAPFNNFMAFHPLGEMGHTQAERAALIASIAFQCKQDLEADRWEPMAYMFTANCTDLWQYIFNSARLPGVPLDRMAKFRGNDYMAVLHRGHIFKVMLKDGEENVSAEALIKIFSAILGRPDTDENWTSILSADDRTSWAENRQALMDLEPTNKETIDMVEAAAFLVCLDDTEPTEAEDRIRDIMMLKGFNRWVDKSIAFVVCKNATSGTYVEHTCIDAMTLFAMQTAIVQGINTYEPPRQVNGHTNGVVEVPKEFTLKTTPALEERILHVRQRFEDEIAKFGYRDIVLSEFGKDILLDRHLPIKGIFDLMCLLANYYYYGYNAQSWEAISMSHYHKGRPDIVQVNTPTTAHFCTIADDESLPAHKRFELMLEAANDRNQTIKDAFGGRCYQRTLRALELCVEEGEELPDLFKNPLYEQTVEPNQMFSNTDGLSPESCFIMQNPERFWMTYYVTDGGSHFSVITGKKEVVAWADCLQRASLVMKTLIDAA</sequence>
<organism evidence="9 10">
    <name type="scientific">Fusarium oligoseptatum</name>
    <dbReference type="NCBI Taxonomy" id="2604345"/>
    <lineage>
        <taxon>Eukaryota</taxon>
        <taxon>Fungi</taxon>
        <taxon>Dikarya</taxon>
        <taxon>Ascomycota</taxon>
        <taxon>Pezizomycotina</taxon>
        <taxon>Sordariomycetes</taxon>
        <taxon>Hypocreomycetidae</taxon>
        <taxon>Hypocreales</taxon>
        <taxon>Nectriaceae</taxon>
        <taxon>Fusarium</taxon>
        <taxon>Fusarium solani species complex</taxon>
    </lineage>
</organism>
<name>A0A428TP18_9HYPO</name>
<dbReference type="Pfam" id="PF23297">
    <property type="entry name" value="ACP_SdgA_C"/>
    <property type="match status" value="1"/>
</dbReference>
<evidence type="ECO:0000256" key="7">
    <source>
        <dbReference type="RuleBase" id="RU003801"/>
    </source>
</evidence>
<dbReference type="SMART" id="SM00823">
    <property type="entry name" value="PKS_PP"/>
    <property type="match status" value="1"/>
</dbReference>